<feature type="transmembrane region" description="Helical" evidence="2">
    <location>
        <begin position="56"/>
        <end position="87"/>
    </location>
</feature>
<feature type="transmembrane region" description="Helical" evidence="2">
    <location>
        <begin position="93"/>
        <end position="113"/>
    </location>
</feature>
<sequence length="175" mass="18676">MYFAAFRDLALRYVNAIFETPLQFAVFLAGAWFTANGVIAFGIYPDMAFGGDMHSCTIQFLGFIPVTVNGWHALFHLITGLAGLALAPTRSRALAYTGVCGPFYLLIAALGFAGGDHVVHMMAVDTFGNIVHTVEGSIVLGVGGLATITGLTHDQAPAMRSDSSRTRPHPNTIEE</sequence>
<feature type="transmembrane region" description="Helical" evidence="2">
    <location>
        <begin position="22"/>
        <end position="44"/>
    </location>
</feature>
<proteinExistence type="predicted"/>
<keyword evidence="2" id="KW-0472">Membrane</keyword>
<gene>
    <name evidence="3" type="ORF">KHQ06_11700</name>
</gene>
<keyword evidence="2" id="KW-1133">Transmembrane helix</keyword>
<keyword evidence="2" id="KW-0812">Transmembrane</keyword>
<feature type="region of interest" description="Disordered" evidence="1">
    <location>
        <begin position="155"/>
        <end position="175"/>
    </location>
</feature>
<evidence type="ECO:0000313" key="4">
    <source>
        <dbReference type="Proteomes" id="UP000683310"/>
    </source>
</evidence>
<evidence type="ECO:0000313" key="3">
    <source>
        <dbReference type="EMBL" id="QVI23477.1"/>
    </source>
</evidence>
<reference evidence="3 4" key="1">
    <citation type="submission" date="2021-04" db="EMBL/GenBank/DDBJ databases">
        <title>Nocardia tengchongensis.</title>
        <authorList>
            <person name="Zhuang k."/>
            <person name="Ran Y."/>
            <person name="Li W."/>
        </authorList>
    </citation>
    <scope>NUCLEOTIDE SEQUENCE [LARGE SCALE GENOMIC DNA]</scope>
    <source>
        <strain evidence="3 4">CFH S0057</strain>
    </source>
</reference>
<dbReference type="Pfam" id="PF14325">
    <property type="entry name" value="DUF4383"/>
    <property type="match status" value="1"/>
</dbReference>
<accession>A0ABX8CUB9</accession>
<keyword evidence="4" id="KW-1185">Reference proteome</keyword>
<name>A0ABX8CUB9_9NOCA</name>
<evidence type="ECO:0000256" key="2">
    <source>
        <dbReference type="SAM" id="Phobius"/>
    </source>
</evidence>
<dbReference type="EMBL" id="CP074371">
    <property type="protein sequence ID" value="QVI23477.1"/>
    <property type="molecule type" value="Genomic_DNA"/>
</dbReference>
<organism evidence="3 4">
    <name type="scientific">Nocardia tengchongensis</name>
    <dbReference type="NCBI Taxonomy" id="2055889"/>
    <lineage>
        <taxon>Bacteria</taxon>
        <taxon>Bacillati</taxon>
        <taxon>Actinomycetota</taxon>
        <taxon>Actinomycetes</taxon>
        <taxon>Mycobacteriales</taxon>
        <taxon>Nocardiaceae</taxon>
        <taxon>Nocardia</taxon>
    </lineage>
</organism>
<evidence type="ECO:0000256" key="1">
    <source>
        <dbReference type="SAM" id="MobiDB-lite"/>
    </source>
</evidence>
<dbReference type="Proteomes" id="UP000683310">
    <property type="component" value="Chromosome"/>
</dbReference>
<protein>
    <submittedName>
        <fullName evidence="3">DUF4383 domain-containing protein</fullName>
    </submittedName>
</protein>